<reference evidence="1" key="1">
    <citation type="submission" date="2024-03" db="EMBL/GenBank/DDBJ databases">
        <title>Whole genome sequecning of epiphytes from Marcgravia umbellata leaves.</title>
        <authorList>
            <person name="Kumar G."/>
            <person name="Savka M.A."/>
        </authorList>
    </citation>
    <scope>NUCLEOTIDE SEQUENCE</scope>
    <source>
        <strain evidence="1">RIT_BL5</strain>
    </source>
</reference>
<protein>
    <submittedName>
        <fullName evidence="1">Beta-L-arabinofuranosidase domain-containing protein</fullName>
    </submittedName>
</protein>
<proteinExistence type="predicted"/>
<name>A0ACC6PCB1_9BACL</name>
<comment type="caution">
    <text evidence="1">The sequence shown here is derived from an EMBL/GenBank/DDBJ whole genome shotgun (WGS) entry which is preliminary data.</text>
</comment>
<evidence type="ECO:0000313" key="2">
    <source>
        <dbReference type="Proteomes" id="UP001380953"/>
    </source>
</evidence>
<organism evidence="1 2">
    <name type="scientific">Saccharibacillus sacchari</name>
    <dbReference type="NCBI Taxonomy" id="456493"/>
    <lineage>
        <taxon>Bacteria</taxon>
        <taxon>Bacillati</taxon>
        <taxon>Bacillota</taxon>
        <taxon>Bacilli</taxon>
        <taxon>Bacillales</taxon>
        <taxon>Paenibacillaceae</taxon>
        <taxon>Saccharibacillus</taxon>
    </lineage>
</organism>
<gene>
    <name evidence="1" type="ORF">WKI47_09615</name>
</gene>
<accession>A0ACC6PCB1</accession>
<evidence type="ECO:0000313" key="1">
    <source>
        <dbReference type="EMBL" id="MEJ8304149.1"/>
    </source>
</evidence>
<keyword evidence="2" id="KW-1185">Reference proteome</keyword>
<dbReference type="Proteomes" id="UP001380953">
    <property type="component" value="Unassembled WGS sequence"/>
</dbReference>
<dbReference type="EMBL" id="JBBKAR010000033">
    <property type="protein sequence ID" value="MEJ8304149.1"/>
    <property type="molecule type" value="Genomic_DNA"/>
</dbReference>
<sequence>MNPIPKPSDVPQRAAVSPTGVTLSDPFWSPYTDLVQNVVIPYQYEALHDRAPGAEPSGAIQNFRIAAGQAEGEYVGWVFQDSDLAKWLEAVGYSLQIKRDADLERRADELIELIEAAQHPDGYLNTYFTIKEPGKRWTNLTDCHELYCAGHMIEAAVSYYEATGKDKLLNVMKRMIEHIETVFGKGEGQLRGYDGHQEIELALVKLYTLTEEERYLKLAAFFVNERGQEPNFLRQEWEQRGRRGHFNPNLQDRIDTSYYQADKPVREQTVAVGHAVRAVYMYTAMADLARLTGDQELEAACRTLWHNVTRSQMYVTGGIGSTHHGEAFTFDYDLPNDTIYAETCASIGLIFFAQRMLLLEPKSEYADVMERALYNNVLGSMAQDGKHYFYVNPLEVWPQACSCNPGKHHVKSERQAWFGCACCPPNVARLLTSLNRYVYTQRGDTLYANLYIGSELSAELGGTSVQIKQHAELPWNGVVRFEIAAEQEARFALALRVPNWSPDMNVSINGENLNFSAAELQDGYLLLERDWKNGDVVEILLTIQTTLVYADIRVRADVHKAAIQRGPLVYCAESADNGEPIVALRLSQHATFSERPATDLPGGAIAVETEALRSVTTATDNEAGSLYRTKPPVLEPTKLTAVPYYLWGNRGQGEMTVWLNTSEK</sequence>